<proteinExistence type="predicted"/>
<dbReference type="STRING" id="1165689.SAMN02927914_02997"/>
<protein>
    <submittedName>
        <fullName evidence="2">Antitoxin CcdA</fullName>
    </submittedName>
</protein>
<sequence>MLRPKSKPLRRSVNIPISSQLIEDAKALGIDISRAAEAGIAKAIAAEKTHRWQEENKDTIAGWNDYVSRNGLPLAKYRLF</sequence>
<evidence type="ECO:0000313" key="2">
    <source>
        <dbReference type="EMBL" id="SDA78466.1"/>
    </source>
</evidence>
<accession>A0A1G5Y8D2</accession>
<dbReference type="Pfam" id="PF07362">
    <property type="entry name" value="CcdA"/>
    <property type="match status" value="1"/>
</dbReference>
<dbReference type="OrthoDB" id="7191115at2"/>
<dbReference type="AlphaFoldDB" id="A0A1G5Y8D2"/>
<keyword evidence="1" id="KW-1277">Toxin-antitoxin system</keyword>
<organism evidence="2 3">
    <name type="scientific">Mesorhizobium qingshengii</name>
    <dbReference type="NCBI Taxonomy" id="1165689"/>
    <lineage>
        <taxon>Bacteria</taxon>
        <taxon>Pseudomonadati</taxon>
        <taxon>Pseudomonadota</taxon>
        <taxon>Alphaproteobacteria</taxon>
        <taxon>Hyphomicrobiales</taxon>
        <taxon>Phyllobacteriaceae</taxon>
        <taxon>Mesorhizobium</taxon>
    </lineage>
</organism>
<reference evidence="2 3" key="1">
    <citation type="submission" date="2016-10" db="EMBL/GenBank/DDBJ databases">
        <authorList>
            <person name="de Groot N.N."/>
        </authorList>
    </citation>
    <scope>NUCLEOTIDE SEQUENCE [LARGE SCALE GENOMIC DNA]</scope>
    <source>
        <strain evidence="2 3">CGMCC 1.12097</strain>
    </source>
</reference>
<dbReference type="EMBL" id="FMXM01000008">
    <property type="protein sequence ID" value="SDA78466.1"/>
    <property type="molecule type" value="Genomic_DNA"/>
</dbReference>
<dbReference type="Proteomes" id="UP000198588">
    <property type="component" value="Unassembled WGS sequence"/>
</dbReference>
<evidence type="ECO:0000313" key="3">
    <source>
        <dbReference type="Proteomes" id="UP000198588"/>
    </source>
</evidence>
<dbReference type="RefSeq" id="WP_091578754.1">
    <property type="nucleotide sequence ID" value="NZ_FMXM01000008.1"/>
</dbReference>
<gene>
    <name evidence="2" type="ORF">SAMN02927914_02997</name>
</gene>
<name>A0A1G5Y8D2_9HYPH</name>
<evidence type="ECO:0000256" key="1">
    <source>
        <dbReference type="ARBA" id="ARBA00022649"/>
    </source>
</evidence>
<dbReference type="InterPro" id="IPR009956">
    <property type="entry name" value="Post-segregation_anti-tox_CcdA"/>
</dbReference>